<sequence length="68" mass="7297">MVLCGCSGSFLDERNVSWRKAKPLLDPGLALFRCPLTEPGGELSMVFPPPNAVSHLLLQLCAVSTLAK</sequence>
<name>A0AAV8QSL5_ENSVE</name>
<protein>
    <submittedName>
        <fullName evidence="1">Uncharacterized protein</fullName>
    </submittedName>
</protein>
<keyword evidence="2" id="KW-1185">Reference proteome</keyword>
<comment type="caution">
    <text evidence="1">The sequence shown here is derived from an EMBL/GenBank/DDBJ whole genome shotgun (WGS) entry which is preliminary data.</text>
</comment>
<accession>A0AAV8QSL5</accession>
<evidence type="ECO:0000313" key="2">
    <source>
        <dbReference type="Proteomes" id="UP001222027"/>
    </source>
</evidence>
<organism evidence="1 2">
    <name type="scientific">Ensete ventricosum</name>
    <name type="common">Abyssinian banana</name>
    <name type="synonym">Musa ensete</name>
    <dbReference type="NCBI Taxonomy" id="4639"/>
    <lineage>
        <taxon>Eukaryota</taxon>
        <taxon>Viridiplantae</taxon>
        <taxon>Streptophyta</taxon>
        <taxon>Embryophyta</taxon>
        <taxon>Tracheophyta</taxon>
        <taxon>Spermatophyta</taxon>
        <taxon>Magnoliopsida</taxon>
        <taxon>Liliopsida</taxon>
        <taxon>Zingiberales</taxon>
        <taxon>Musaceae</taxon>
        <taxon>Ensete</taxon>
    </lineage>
</organism>
<dbReference type="EMBL" id="JAQQAF010000006">
    <property type="protein sequence ID" value="KAJ8479894.1"/>
    <property type="molecule type" value="Genomic_DNA"/>
</dbReference>
<gene>
    <name evidence="1" type="ORF">OPV22_023621</name>
</gene>
<evidence type="ECO:0000313" key="1">
    <source>
        <dbReference type="EMBL" id="KAJ8479894.1"/>
    </source>
</evidence>
<proteinExistence type="predicted"/>
<dbReference type="Proteomes" id="UP001222027">
    <property type="component" value="Unassembled WGS sequence"/>
</dbReference>
<dbReference type="AlphaFoldDB" id="A0AAV8QSL5"/>
<reference evidence="1 2" key="1">
    <citation type="submission" date="2022-12" db="EMBL/GenBank/DDBJ databases">
        <title>Chromosome-scale assembly of the Ensete ventricosum genome.</title>
        <authorList>
            <person name="Dussert Y."/>
            <person name="Stocks J."/>
            <person name="Wendawek A."/>
            <person name="Woldeyes F."/>
            <person name="Nichols R.A."/>
            <person name="Borrell J.S."/>
        </authorList>
    </citation>
    <scope>NUCLEOTIDE SEQUENCE [LARGE SCALE GENOMIC DNA]</scope>
    <source>
        <strain evidence="2">cv. Maze</strain>
        <tissue evidence="1">Seeds</tissue>
    </source>
</reference>